<dbReference type="Gene3D" id="3.40.50.300">
    <property type="entry name" value="P-loop containing nucleotide triphosphate hydrolases"/>
    <property type="match status" value="1"/>
</dbReference>
<dbReference type="Pfam" id="PF13476">
    <property type="entry name" value="AAA_23"/>
    <property type="match status" value="1"/>
</dbReference>
<organism evidence="2 3">
    <name type="scientific">Devosia albogilva</name>
    <dbReference type="NCBI Taxonomy" id="429726"/>
    <lineage>
        <taxon>Bacteria</taxon>
        <taxon>Pseudomonadati</taxon>
        <taxon>Pseudomonadota</taxon>
        <taxon>Alphaproteobacteria</taxon>
        <taxon>Hyphomicrobiales</taxon>
        <taxon>Devosiaceae</taxon>
        <taxon>Devosia</taxon>
    </lineage>
</organism>
<gene>
    <name evidence="2" type="ORF">ACFSX5_09505</name>
</gene>
<keyword evidence="3" id="KW-1185">Reference proteome</keyword>
<proteinExistence type="predicted"/>
<dbReference type="Proteomes" id="UP001597521">
    <property type="component" value="Unassembled WGS sequence"/>
</dbReference>
<evidence type="ECO:0000259" key="1">
    <source>
        <dbReference type="Pfam" id="PF13476"/>
    </source>
</evidence>
<comment type="caution">
    <text evidence="2">The sequence shown here is derived from an EMBL/GenBank/DDBJ whole genome shotgun (WGS) entry which is preliminary data.</text>
</comment>
<dbReference type="EMBL" id="JBHUNP010000001">
    <property type="protein sequence ID" value="MFD2648025.1"/>
    <property type="molecule type" value="Genomic_DNA"/>
</dbReference>
<dbReference type="SUPFAM" id="SSF52540">
    <property type="entry name" value="P-loop containing nucleoside triphosphate hydrolases"/>
    <property type="match status" value="1"/>
</dbReference>
<accession>A0ABW5QJU9</accession>
<evidence type="ECO:0000313" key="2">
    <source>
        <dbReference type="EMBL" id="MFD2648025.1"/>
    </source>
</evidence>
<dbReference type="InterPro" id="IPR038729">
    <property type="entry name" value="Rad50/SbcC_AAA"/>
</dbReference>
<reference evidence="3" key="1">
    <citation type="journal article" date="2019" name="Int. J. Syst. Evol. Microbiol.">
        <title>The Global Catalogue of Microorganisms (GCM) 10K type strain sequencing project: providing services to taxonomists for standard genome sequencing and annotation.</title>
        <authorList>
            <consortium name="The Broad Institute Genomics Platform"/>
            <consortium name="The Broad Institute Genome Sequencing Center for Infectious Disease"/>
            <person name="Wu L."/>
            <person name="Ma J."/>
        </authorList>
    </citation>
    <scope>NUCLEOTIDE SEQUENCE [LARGE SCALE GENOMIC DNA]</scope>
    <source>
        <strain evidence="3">CCM 7427</strain>
    </source>
</reference>
<evidence type="ECO:0000313" key="3">
    <source>
        <dbReference type="Proteomes" id="UP001597521"/>
    </source>
</evidence>
<dbReference type="RefSeq" id="WP_386833094.1">
    <property type="nucleotide sequence ID" value="NZ_JBHUNP010000001.1"/>
</dbReference>
<sequence>MKLSPNEISEELERVRTGHYNQFIRRLTLHKARGFVEQSVEFRNPVTALIGTNGGGKSTILAGC</sequence>
<name>A0ABW5QJU9_9HYPH</name>
<dbReference type="InterPro" id="IPR027417">
    <property type="entry name" value="P-loop_NTPase"/>
</dbReference>
<feature type="domain" description="Rad50/SbcC-type AAA" evidence="1">
    <location>
        <begin position="26"/>
        <end position="62"/>
    </location>
</feature>
<protein>
    <submittedName>
        <fullName evidence="2">AAA family ATPase</fullName>
    </submittedName>
</protein>